<gene>
    <name evidence="1" type="ORF">UFOVP1121_16</name>
    <name evidence="2" type="ORF">UFOVP1482_15</name>
</gene>
<dbReference type="EMBL" id="LR797421">
    <property type="protein sequence ID" value="CAB4215300.1"/>
    <property type="molecule type" value="Genomic_DNA"/>
</dbReference>
<evidence type="ECO:0000313" key="1">
    <source>
        <dbReference type="EMBL" id="CAB4184409.1"/>
    </source>
</evidence>
<reference evidence="1" key="1">
    <citation type="submission" date="2020-05" db="EMBL/GenBank/DDBJ databases">
        <authorList>
            <person name="Chiriac C."/>
            <person name="Salcher M."/>
            <person name="Ghai R."/>
            <person name="Kavagutti S V."/>
        </authorList>
    </citation>
    <scope>NUCLEOTIDE SEQUENCE</scope>
</reference>
<dbReference type="EMBL" id="LR797067">
    <property type="protein sequence ID" value="CAB4184409.1"/>
    <property type="molecule type" value="Genomic_DNA"/>
</dbReference>
<name>A0A6J5QIF1_9CAUD</name>
<organism evidence="1">
    <name type="scientific">uncultured Caudovirales phage</name>
    <dbReference type="NCBI Taxonomy" id="2100421"/>
    <lineage>
        <taxon>Viruses</taxon>
        <taxon>Duplodnaviria</taxon>
        <taxon>Heunggongvirae</taxon>
        <taxon>Uroviricota</taxon>
        <taxon>Caudoviricetes</taxon>
        <taxon>Peduoviridae</taxon>
        <taxon>Maltschvirus</taxon>
        <taxon>Maltschvirus maltsch</taxon>
    </lineage>
</organism>
<sequence>MARGAISVQITGEYNNNDVKRAIADLQLLDKQGATTSAGMARMSGFAAGMGAAVGTAAIQAVEAGARMAVQFGVDGVKAFLADEAAAARLAKTMENLGMERATAAVEATIDSLARMTGQADDLLRPAMDRLLRSTNNVALATDMLKLSQDIAAGTGKSLESVVSAISKGYDGSTGALSRLGAGLDKATLKTGDMEVITAKLADTFGGQAAVKAGTFQGQIDRVSVAFGELQESFGKAFMEGVTSGFSDGVDAGDALTQTINDLEPAISDLATALGNLASNTPQIVDFAKGFLNDLAVIRDQVLLLVASLKAAGQAMKGDFAGAAATMEAANAALKKSMDARTEAYTKAFASETGLKTATSATVSAALAAGTAQGSLASQMSGTVGSALALGKAMGATAKATDDGTGSSLGGSAASAAEKIVVLSEKQQAMALRMADSQAALKSTAAELESLTKASEDYANSIAGAIKGTVDLSTAFSAAQKASQDNTLAAGETVVSTTIANFKAQITAAQNFANSLINLSKANGSQALIDEILKVAETQGPGAGEYLANTIALEGLAPELSAQLAALDVFAGDTGKAVSDKFYSQGIATADAMLTGLSAEVQAQQKQLEILGLNIGQPIANKIADEIATAIREGIADGRSAASRARAAAAAATFTAETRAPTVAVSAPSGTSFLGGGMVNVNVPARAKGGPVIGGKPFLVGEKGPELFVPGSNGNIVPNGAGGNSYTINVQAGVGDPRAIGQQIVEYIRRFEQASGPAFVAA</sequence>
<evidence type="ECO:0000313" key="2">
    <source>
        <dbReference type="EMBL" id="CAB4215300.1"/>
    </source>
</evidence>
<accession>A0A6J5QIF1</accession>
<evidence type="ECO:0008006" key="3">
    <source>
        <dbReference type="Google" id="ProtNLM"/>
    </source>
</evidence>
<protein>
    <recommendedName>
        <fullName evidence="3">Bacteriophage lambda, GpH, tail tape measure, C-terminal</fullName>
    </recommendedName>
</protein>
<proteinExistence type="predicted"/>